<feature type="compositionally biased region" description="Polar residues" evidence="1">
    <location>
        <begin position="31"/>
        <end position="40"/>
    </location>
</feature>
<proteinExistence type="predicted"/>
<evidence type="ECO:0000256" key="1">
    <source>
        <dbReference type="SAM" id="MobiDB-lite"/>
    </source>
</evidence>
<evidence type="ECO:0000256" key="2">
    <source>
        <dbReference type="SAM" id="SignalP"/>
    </source>
</evidence>
<name>A0ABZ3EXN5_9FIRM</name>
<accession>A0ABZ3EXN5</accession>
<keyword evidence="4" id="KW-1185">Reference proteome</keyword>
<feature type="chain" id="PRO_5047118038" evidence="2">
    <location>
        <begin position="26"/>
        <end position="363"/>
    </location>
</feature>
<gene>
    <name evidence="3" type="ORF">V6984_22025</name>
</gene>
<organism evidence="3 4">
    <name type="scientific">Kineothrix sedimenti</name>
    <dbReference type="NCBI Taxonomy" id="3123317"/>
    <lineage>
        <taxon>Bacteria</taxon>
        <taxon>Bacillati</taxon>
        <taxon>Bacillota</taxon>
        <taxon>Clostridia</taxon>
        <taxon>Lachnospirales</taxon>
        <taxon>Lachnospiraceae</taxon>
        <taxon>Kineothrix</taxon>
    </lineage>
</organism>
<sequence>MKKLLMLPISLALCLTLITGCGSQAGGPSEVQPTETSGAESQAPGEETKETADISDTTDTAVRVMALKGPTAMGLVEFMNESESGAVNGNDYEFTIAASADEVTPKLVQGEADIAAVPANLASVLYNNTEGQVQVLSINTLGVLYIVDTGDTVHSAADLKGKTIYASGKGATPEYAIDYILMKNGIDPEKDVTIEWKSEHAECVAALAASEDGGIALLPQPFVTIAQTQDDRIRIALDLTEEWDMLQKDEETPSALLTGVVVARADFIEEHPETISAFMDSYKKSVDYVNGNMEEAAKLIEKFDIVPAAVAQKALPYCNITFIEGAEMKDKLSGYLSVLLEQNEKSVGGEIPADDFYYERQGN</sequence>
<dbReference type="PANTHER" id="PTHR30024:SF46">
    <property type="entry name" value="ABC TRANSPORTER, SUBSTRATE-BINDING LIPOPROTEIN"/>
    <property type="match status" value="1"/>
</dbReference>
<evidence type="ECO:0000313" key="4">
    <source>
        <dbReference type="Proteomes" id="UP001451571"/>
    </source>
</evidence>
<dbReference type="Pfam" id="PF12974">
    <property type="entry name" value="Phosphonate-bd"/>
    <property type="match status" value="1"/>
</dbReference>
<dbReference type="InterPro" id="IPR027024">
    <property type="entry name" value="UCP027386_ABC_sbc_TM0202"/>
</dbReference>
<protein>
    <submittedName>
        <fullName evidence="3">ABC transporter substrate-binding protein</fullName>
    </submittedName>
</protein>
<evidence type="ECO:0000313" key="3">
    <source>
        <dbReference type="EMBL" id="XAH74143.1"/>
    </source>
</evidence>
<keyword evidence="2" id="KW-0732">Signal</keyword>
<dbReference type="PIRSF" id="PIRSF027386">
    <property type="entry name" value="UCP027386_ABC_sbc_TM0202"/>
    <property type="match status" value="1"/>
</dbReference>
<feature type="signal peptide" evidence="2">
    <location>
        <begin position="1"/>
        <end position="25"/>
    </location>
</feature>
<dbReference type="PROSITE" id="PS51257">
    <property type="entry name" value="PROKAR_LIPOPROTEIN"/>
    <property type="match status" value="1"/>
</dbReference>
<dbReference type="PANTHER" id="PTHR30024">
    <property type="entry name" value="ALIPHATIC SULFONATES-BINDING PROTEIN-RELATED"/>
    <property type="match status" value="1"/>
</dbReference>
<dbReference type="EMBL" id="CP146256">
    <property type="protein sequence ID" value="XAH74143.1"/>
    <property type="molecule type" value="Genomic_DNA"/>
</dbReference>
<dbReference type="RefSeq" id="WP_342757737.1">
    <property type="nucleotide sequence ID" value="NZ_CP146256.1"/>
</dbReference>
<dbReference type="Gene3D" id="3.40.190.10">
    <property type="entry name" value="Periplasmic binding protein-like II"/>
    <property type="match status" value="2"/>
</dbReference>
<dbReference type="SUPFAM" id="SSF53850">
    <property type="entry name" value="Periplasmic binding protein-like II"/>
    <property type="match status" value="1"/>
</dbReference>
<feature type="region of interest" description="Disordered" evidence="1">
    <location>
        <begin position="25"/>
        <end position="56"/>
    </location>
</feature>
<dbReference type="Proteomes" id="UP001451571">
    <property type="component" value="Chromosome"/>
</dbReference>
<reference evidence="3 4" key="1">
    <citation type="submission" date="2024-02" db="EMBL/GenBank/DDBJ databases">
        <title>Bacterial strain from lacustrine sediment.</title>
        <authorList>
            <person name="Petit C."/>
            <person name="Fadhlaoui K."/>
        </authorList>
    </citation>
    <scope>NUCLEOTIDE SEQUENCE [LARGE SCALE GENOMIC DNA]</scope>
    <source>
        <strain evidence="3 4">IPX-CK</strain>
    </source>
</reference>